<reference evidence="1 2" key="1">
    <citation type="submission" date="2022-05" db="EMBL/GenBank/DDBJ databases">
        <title>Genome Sequencing of Bee-Associated Microbes.</title>
        <authorList>
            <person name="Dunlap C."/>
        </authorList>
    </citation>
    <scope>NUCLEOTIDE SEQUENCE [LARGE SCALE GENOMIC DNA]</scope>
    <source>
        <strain evidence="1 2">NRRL NRS-750</strain>
    </source>
</reference>
<protein>
    <submittedName>
        <fullName evidence="1">Spo0E family sporulation regulatory protein-aspartic acid phosphatase</fullName>
    </submittedName>
</protein>
<dbReference type="InterPro" id="IPR037208">
    <property type="entry name" value="Spo0E-like_sf"/>
</dbReference>
<name>A0ABT4E322_PAEAL</name>
<dbReference type="Proteomes" id="UP001527090">
    <property type="component" value="Unassembled WGS sequence"/>
</dbReference>
<dbReference type="Pfam" id="PF09388">
    <property type="entry name" value="SpoOE-like"/>
    <property type="match status" value="1"/>
</dbReference>
<dbReference type="SUPFAM" id="SSF140500">
    <property type="entry name" value="BAS1536-like"/>
    <property type="match status" value="1"/>
</dbReference>
<gene>
    <name evidence="1" type="ORF">M5X04_02135</name>
</gene>
<sequence length="38" mass="4530">MNQKNNLIDDEVVQISQLLDIYILEHQKRCMKKSSIKI</sequence>
<evidence type="ECO:0000313" key="1">
    <source>
        <dbReference type="EMBL" id="MCY9528137.1"/>
    </source>
</evidence>
<accession>A0ABT4E322</accession>
<keyword evidence="2" id="KW-1185">Reference proteome</keyword>
<organism evidence="1 2">
    <name type="scientific">Paenibacillus alvei</name>
    <name type="common">Bacillus alvei</name>
    <dbReference type="NCBI Taxonomy" id="44250"/>
    <lineage>
        <taxon>Bacteria</taxon>
        <taxon>Bacillati</taxon>
        <taxon>Bacillota</taxon>
        <taxon>Bacilli</taxon>
        <taxon>Bacillales</taxon>
        <taxon>Paenibacillaceae</taxon>
        <taxon>Paenibacillus</taxon>
    </lineage>
</organism>
<proteinExistence type="predicted"/>
<dbReference type="EMBL" id="JAMDLY010000005">
    <property type="protein sequence ID" value="MCY9528137.1"/>
    <property type="molecule type" value="Genomic_DNA"/>
</dbReference>
<evidence type="ECO:0000313" key="2">
    <source>
        <dbReference type="Proteomes" id="UP001527090"/>
    </source>
</evidence>
<comment type="caution">
    <text evidence="1">The sequence shown here is derived from an EMBL/GenBank/DDBJ whole genome shotgun (WGS) entry which is preliminary data.</text>
</comment>
<dbReference type="InterPro" id="IPR018540">
    <property type="entry name" value="Spo0E-like"/>
</dbReference>